<evidence type="ECO:0000313" key="2">
    <source>
        <dbReference type="Proteomes" id="UP001064048"/>
    </source>
</evidence>
<dbReference type="EMBL" id="CM046130">
    <property type="protein sequence ID" value="KAI8431340.1"/>
    <property type="molecule type" value="Genomic_DNA"/>
</dbReference>
<gene>
    <name evidence="1" type="ORF">MSG28_015881</name>
</gene>
<protein>
    <submittedName>
        <fullName evidence="1">Uncharacterized protein</fullName>
    </submittedName>
</protein>
<name>A0ACC0K4N3_CHOFU</name>
<organism evidence="1 2">
    <name type="scientific">Choristoneura fumiferana</name>
    <name type="common">Spruce budworm moth</name>
    <name type="synonym">Archips fumiferana</name>
    <dbReference type="NCBI Taxonomy" id="7141"/>
    <lineage>
        <taxon>Eukaryota</taxon>
        <taxon>Metazoa</taxon>
        <taxon>Ecdysozoa</taxon>
        <taxon>Arthropoda</taxon>
        <taxon>Hexapoda</taxon>
        <taxon>Insecta</taxon>
        <taxon>Pterygota</taxon>
        <taxon>Neoptera</taxon>
        <taxon>Endopterygota</taxon>
        <taxon>Lepidoptera</taxon>
        <taxon>Glossata</taxon>
        <taxon>Ditrysia</taxon>
        <taxon>Tortricoidea</taxon>
        <taxon>Tortricidae</taxon>
        <taxon>Tortricinae</taxon>
        <taxon>Choristoneura</taxon>
    </lineage>
</organism>
<proteinExistence type="predicted"/>
<dbReference type="Proteomes" id="UP001064048">
    <property type="component" value="Chromosome 30"/>
</dbReference>
<accession>A0ACC0K4N3</accession>
<keyword evidence="2" id="KW-1185">Reference proteome</keyword>
<comment type="caution">
    <text evidence="1">The sequence shown here is derived from an EMBL/GenBank/DDBJ whole genome shotgun (WGS) entry which is preliminary data.</text>
</comment>
<sequence length="578" mass="64705">MCDAGVTLTRESICVTCLSQDRKLFPINDSKSHALFLDLSDSDKLCWECNFFVLKMAAFRSQAARAQALLASALQQKNATNIKTLSRLTTTPVEVLGASIYTSDPLHVYVKAEPFKPVKEESLSKLYECPVEDNNSNSMFDESDDESVSLASLPVKPREASGLGDIANASLKSLLSRKSASLKIRPMKKFKKDTVTVQIEEVKDKEVAGVKEIEQTAPIDPDNIYKVTVLSEEELLKWRERKKNMDYYTSSIGGMSCKQCIEPFTSRKLYTAHVRRHKEDYGPFACRICGLHSDTEKARAAHTAQHYRLLSCNVCGYEWDSANAMRRHCHVAHGVPVTVWDCDQCERQFPTKRQQSAHMICHRVVSCRQCGKQVRQNNLKKHKIKLTVDLALVSVSEVASINSLSSLIMTPIHLEIMETSDPLEVEISIKSEIIKEECENTLYGCPTEDTCNIDNVPSDEFFEEIGDESSLPVLNNQTEAKGDEATCGEAMGDDDDDDNASLKSLLNKKNLLKKSQEHLPKYSQHQGDEPSCSQMFDQRFEARSCFVGLKHIPLSDEQLPSSMLAAGNKIDRTAVKLS</sequence>
<evidence type="ECO:0000313" key="1">
    <source>
        <dbReference type="EMBL" id="KAI8431340.1"/>
    </source>
</evidence>
<reference evidence="1 2" key="1">
    <citation type="journal article" date="2022" name="Genome Biol. Evol.">
        <title>The Spruce Budworm Genome: Reconstructing the Evolutionary History of Antifreeze Proteins.</title>
        <authorList>
            <person name="Beliveau C."/>
            <person name="Gagne P."/>
            <person name="Picq S."/>
            <person name="Vernygora O."/>
            <person name="Keeling C.I."/>
            <person name="Pinkney K."/>
            <person name="Doucet D."/>
            <person name="Wen F."/>
            <person name="Johnston J.S."/>
            <person name="Maaroufi H."/>
            <person name="Boyle B."/>
            <person name="Laroche J."/>
            <person name="Dewar K."/>
            <person name="Juretic N."/>
            <person name="Blackburn G."/>
            <person name="Nisole A."/>
            <person name="Brunet B."/>
            <person name="Brandao M."/>
            <person name="Lumley L."/>
            <person name="Duan J."/>
            <person name="Quan G."/>
            <person name="Lucarotti C.J."/>
            <person name="Roe A.D."/>
            <person name="Sperling F.A.H."/>
            <person name="Levesque R.C."/>
            <person name="Cusson M."/>
        </authorList>
    </citation>
    <scope>NUCLEOTIDE SEQUENCE [LARGE SCALE GENOMIC DNA]</scope>
    <source>
        <strain evidence="1">Glfc:IPQL:Cfum</strain>
    </source>
</reference>